<accession>A0A2U3E8C1</accession>
<dbReference type="EMBL" id="LCWV01000009">
    <property type="protein sequence ID" value="PWI70746.1"/>
    <property type="molecule type" value="Genomic_DNA"/>
</dbReference>
<sequence length="712" mass="79719">MGFCERCAGLTLDEFFDRPIFFHPDLATLKSKADAGCPFCSLCWVSILRTANKDRIEKLLRGESAWDEGQRWTPKMWLMGGHFHTRGRHGAFIQICCGKPTQVVGGEQEEDSNPADSVSARLEAYELPGQQSTYRLLGRRSTAVWDPELRTRLIQGWLYACRKNHPKCKAANDTAAMPTRVIDVGSPDGPSALRLVPTQGIREPYIALSYCWGVTADDILTLTPKTYASMMQGITESDLAQAHRDTISLARALGIRYIWIDALCIIQGDEADWTKESKSMAQVYGNAALTVVAGRSADARNGYVDNFVDSSVERSLPPCRLPVGGPPSDTGSDGGFVMVSLPRSTDLGPVVTRAWCCQERTCCRRAIMFGTEQLIFECETERVYENGLIKENPAPRFAFEQQQQQQQQPSSLPPAQPAELQDAREVTLRKWYNFIYGYTACHLSNPHDIFAAIAAIAQQAARGLDSRYLAGIWECDMLRGLLWKPCYHHEVSTNGKILTTRPKPTRLTGPATKGPIVRAPSWSWAAVEGPVSQESNTPPNIARFRDPSYARVRPVRANPAWWTREEDDERCGPDKLRVPALELLLIGHLAAVRVSLPRDDAPRVIDYITQTYPRRRHPLQRLHVEGLLLFGAGETTRLDGDDPWGHVVGIGLFDVREEREKVGVVYCLPLVQNKGLLLEKSEDGARFSRLGWFYVEKEAWFSNHVETEICLC</sequence>
<feature type="compositionally biased region" description="Low complexity" evidence="1">
    <location>
        <begin position="400"/>
        <end position="410"/>
    </location>
</feature>
<evidence type="ECO:0000313" key="4">
    <source>
        <dbReference type="Proteomes" id="UP000245956"/>
    </source>
</evidence>
<dbReference type="AlphaFoldDB" id="A0A2U3E8C1"/>
<dbReference type="PANTHER" id="PTHR33112">
    <property type="entry name" value="DOMAIN PROTEIN, PUTATIVE-RELATED"/>
    <property type="match status" value="1"/>
</dbReference>
<gene>
    <name evidence="3" type="ORF">PCL_13145</name>
</gene>
<protein>
    <recommendedName>
        <fullName evidence="2">Heterokaryon incompatibility domain-containing protein</fullName>
    </recommendedName>
</protein>
<dbReference type="PANTHER" id="PTHR33112:SF10">
    <property type="entry name" value="TOL"/>
    <property type="match status" value="1"/>
</dbReference>
<proteinExistence type="predicted"/>
<comment type="caution">
    <text evidence="3">The sequence shown here is derived from an EMBL/GenBank/DDBJ whole genome shotgun (WGS) entry which is preliminary data.</text>
</comment>
<feature type="domain" description="Heterokaryon incompatibility" evidence="2">
    <location>
        <begin position="205"/>
        <end position="359"/>
    </location>
</feature>
<name>A0A2U3E8C1_PURLI</name>
<dbReference type="Proteomes" id="UP000245956">
    <property type="component" value="Unassembled WGS sequence"/>
</dbReference>
<feature type="region of interest" description="Disordered" evidence="1">
    <location>
        <begin position="399"/>
        <end position="419"/>
    </location>
</feature>
<evidence type="ECO:0000313" key="3">
    <source>
        <dbReference type="EMBL" id="PWI70746.1"/>
    </source>
</evidence>
<dbReference type="Pfam" id="PF06985">
    <property type="entry name" value="HET"/>
    <property type="match status" value="1"/>
</dbReference>
<evidence type="ECO:0000256" key="1">
    <source>
        <dbReference type="SAM" id="MobiDB-lite"/>
    </source>
</evidence>
<dbReference type="InterPro" id="IPR010730">
    <property type="entry name" value="HET"/>
</dbReference>
<evidence type="ECO:0000259" key="2">
    <source>
        <dbReference type="Pfam" id="PF06985"/>
    </source>
</evidence>
<organism evidence="3 4">
    <name type="scientific">Purpureocillium lilacinum</name>
    <name type="common">Paecilomyces lilacinus</name>
    <dbReference type="NCBI Taxonomy" id="33203"/>
    <lineage>
        <taxon>Eukaryota</taxon>
        <taxon>Fungi</taxon>
        <taxon>Dikarya</taxon>
        <taxon>Ascomycota</taxon>
        <taxon>Pezizomycotina</taxon>
        <taxon>Sordariomycetes</taxon>
        <taxon>Hypocreomycetidae</taxon>
        <taxon>Hypocreales</taxon>
        <taxon>Ophiocordycipitaceae</taxon>
        <taxon>Purpureocillium</taxon>
    </lineage>
</organism>
<reference evidence="3 4" key="1">
    <citation type="journal article" date="2016" name="Front. Microbiol.">
        <title>Genome and transcriptome sequences reveal the specific parasitism of the nematophagous Purpureocillium lilacinum 36-1.</title>
        <authorList>
            <person name="Xie J."/>
            <person name="Li S."/>
            <person name="Mo C."/>
            <person name="Xiao X."/>
            <person name="Peng D."/>
            <person name="Wang G."/>
            <person name="Xiao Y."/>
        </authorList>
    </citation>
    <scope>NUCLEOTIDE SEQUENCE [LARGE SCALE GENOMIC DNA]</scope>
    <source>
        <strain evidence="3 4">36-1</strain>
    </source>
</reference>